<feature type="domain" description="NADH:ubiquinone oxidoreductase-like 20kDa subunit" evidence="1">
    <location>
        <begin position="30"/>
        <end position="125"/>
    </location>
</feature>
<organism evidence="2 3">
    <name type="scientific">Cutibacterium modestum</name>
    <dbReference type="NCBI Taxonomy" id="2559073"/>
    <lineage>
        <taxon>Bacteria</taxon>
        <taxon>Bacillati</taxon>
        <taxon>Actinomycetota</taxon>
        <taxon>Actinomycetes</taxon>
        <taxon>Propionibacteriales</taxon>
        <taxon>Propionibacteriaceae</taxon>
        <taxon>Cutibacterium</taxon>
    </lineage>
</organism>
<gene>
    <name evidence="2" type="ORF">KB1_20360</name>
</gene>
<evidence type="ECO:0000313" key="3">
    <source>
        <dbReference type="Proteomes" id="UP000825072"/>
    </source>
</evidence>
<dbReference type="Pfam" id="PF01058">
    <property type="entry name" value="Oxidored_q6"/>
    <property type="match status" value="1"/>
</dbReference>
<evidence type="ECO:0000313" key="2">
    <source>
        <dbReference type="EMBL" id="BCY26046.1"/>
    </source>
</evidence>
<name>A0AAD1NWY0_9ACTN</name>
<dbReference type="GeneID" id="92881245"/>
<dbReference type="SUPFAM" id="SSF56770">
    <property type="entry name" value="HydA/Nqo6-like"/>
    <property type="match status" value="1"/>
</dbReference>
<reference evidence="2" key="1">
    <citation type="submission" date="2021-06" db="EMBL/GenBank/DDBJ databases">
        <title>Genome sequence of Cutibacterium modestum strain KB17-24694.</title>
        <authorList>
            <person name="Dekio I."/>
            <person name="Asahina A."/>
            <person name="Nishida M."/>
        </authorList>
    </citation>
    <scope>NUCLEOTIDE SEQUENCE</scope>
    <source>
        <strain evidence="2">KB17-24694</strain>
    </source>
</reference>
<dbReference type="GO" id="GO:0051536">
    <property type="term" value="F:iron-sulfur cluster binding"/>
    <property type="evidence" value="ECO:0007669"/>
    <property type="project" value="InterPro"/>
</dbReference>
<dbReference type="RefSeq" id="WP_002527882.1">
    <property type="nucleotide sequence ID" value="NZ_AP024747.1"/>
</dbReference>
<proteinExistence type="predicted"/>
<dbReference type="EMBL" id="AP024747">
    <property type="protein sequence ID" value="BCY26046.1"/>
    <property type="molecule type" value="Genomic_DNA"/>
</dbReference>
<accession>A0AAD1NWY0</accession>
<dbReference type="Proteomes" id="UP000825072">
    <property type="component" value="Chromosome 1"/>
</dbReference>
<sequence length="132" mass="13351">MKFIDWFADGSVYVVDLALACCGVESEVAVPATAAVREEIPDGAAIVVFVSGTVTTGLASAVRVTVDELKRNHPVDVVAFGACACAGGPYWDSAGVAAGLPDAGLDADHWIPGCPPGPDALTGFMASSREAA</sequence>
<dbReference type="Gene3D" id="3.40.50.12280">
    <property type="match status" value="1"/>
</dbReference>
<dbReference type="InterPro" id="IPR006137">
    <property type="entry name" value="NADH_UbQ_OxRdtase-like_20kDa"/>
</dbReference>
<dbReference type="AlphaFoldDB" id="A0AAD1NWY0"/>
<evidence type="ECO:0000259" key="1">
    <source>
        <dbReference type="Pfam" id="PF01058"/>
    </source>
</evidence>
<protein>
    <recommendedName>
        <fullName evidence="1">NADH:ubiquinone oxidoreductase-like 20kDa subunit domain-containing protein</fullName>
    </recommendedName>
</protein>